<evidence type="ECO:0000259" key="14">
    <source>
        <dbReference type="Pfam" id="PF00316"/>
    </source>
</evidence>
<dbReference type="InterPro" id="IPR033391">
    <property type="entry name" value="FBPase_N"/>
</dbReference>
<evidence type="ECO:0000313" key="17">
    <source>
        <dbReference type="Proteomes" id="UP000664144"/>
    </source>
</evidence>
<gene>
    <name evidence="12 16" type="primary">fbp</name>
    <name evidence="16" type="ORF">J0X19_00495</name>
</gene>
<feature type="binding site" evidence="12">
    <location>
        <position position="124"/>
    </location>
    <ligand>
        <name>Mg(2+)</name>
        <dbReference type="ChEBI" id="CHEBI:18420"/>
        <label>1</label>
    </ligand>
</feature>
<dbReference type="PRINTS" id="PR00115">
    <property type="entry name" value="F16BPHPHTASE"/>
</dbReference>
<evidence type="ECO:0000256" key="10">
    <source>
        <dbReference type="ARBA" id="ARBA00072069"/>
    </source>
</evidence>
<dbReference type="Proteomes" id="UP000664144">
    <property type="component" value="Unassembled WGS sequence"/>
</dbReference>
<dbReference type="Gene3D" id="3.30.540.10">
    <property type="entry name" value="Fructose-1,6-Bisphosphatase, subunit A, domain 1"/>
    <property type="match status" value="1"/>
</dbReference>
<dbReference type="InterPro" id="IPR028343">
    <property type="entry name" value="FBPtase"/>
</dbReference>
<keyword evidence="7 12" id="KW-0378">Hydrolase</keyword>
<dbReference type="GO" id="GO:0030388">
    <property type="term" value="P:fructose 1,6-bisphosphate metabolic process"/>
    <property type="evidence" value="ECO:0007669"/>
    <property type="project" value="TreeGrafter"/>
</dbReference>
<reference evidence="16" key="1">
    <citation type="submission" date="2021-03" db="EMBL/GenBank/DDBJ databases">
        <authorList>
            <person name="Kim M.K."/>
        </authorList>
    </citation>
    <scope>NUCLEOTIDE SEQUENCE</scope>
    <source>
        <strain evidence="16">BT186</strain>
    </source>
</reference>
<feature type="domain" description="Fructose-1-6-bisphosphatase class I N-terminal" evidence="14">
    <location>
        <begin position="15"/>
        <end position="204"/>
    </location>
</feature>
<dbReference type="GO" id="GO:0006094">
    <property type="term" value="P:gluconeogenesis"/>
    <property type="evidence" value="ECO:0007669"/>
    <property type="project" value="UniProtKB-UniRule"/>
</dbReference>
<comment type="cofactor">
    <cofactor evidence="12">
        <name>Mg(2+)</name>
        <dbReference type="ChEBI" id="CHEBI:18420"/>
    </cofactor>
    <text evidence="12">Binds 2 magnesium ions per subunit.</text>
</comment>
<evidence type="ECO:0000256" key="4">
    <source>
        <dbReference type="ARBA" id="ARBA00013093"/>
    </source>
</evidence>
<sequence>MSITQENTLAQPVGITLERYIMRKQAEFPYATGELSQLLRDLALAGKIVHREVNRAGLSDITGGMGTQNVQGENQQKLDMEAHIRFVRALKNGRETCAILSEEEAEIIHTDNDSGNYVVAMDPLDGSSNIDVNVSIGTLFSIYRRVTPVGTKASEADFLQGGRQQVAAGYILYGSSTMFVYTTGHGVVGFTYEQSLGEFFLSHPNIQIPKQGKIFSCNEGYWFDYPESVRTFLMNCKRREYSGRYIGSLVADYHRNLFNGGIYMYPPTSKNPNGKLRLLYECYPLAMLIEQAGGQAVVSATEAVLDIVPTELHQRTPLFIGSPDMVQELVASGQAVLAAV</sequence>
<dbReference type="FunFam" id="3.40.190.80:FF:000001">
    <property type="entry name" value="Fructose-1,6-bisphosphatase class 1"/>
    <property type="match status" value="1"/>
</dbReference>
<feature type="binding site" evidence="12">
    <location>
        <begin position="125"/>
        <end position="128"/>
    </location>
    <ligand>
        <name>substrate</name>
    </ligand>
</feature>
<dbReference type="PANTHER" id="PTHR11556">
    <property type="entry name" value="FRUCTOSE-1,6-BISPHOSPHATASE-RELATED"/>
    <property type="match status" value="1"/>
</dbReference>
<comment type="subcellular location">
    <subcellularLocation>
        <location evidence="12">Cytoplasm</location>
    </subcellularLocation>
</comment>
<feature type="binding site" evidence="12">
    <location>
        <position position="102"/>
    </location>
    <ligand>
        <name>Mg(2+)</name>
        <dbReference type="ChEBI" id="CHEBI:18420"/>
        <label>1</label>
    </ligand>
</feature>
<dbReference type="PIRSF" id="PIRSF000904">
    <property type="entry name" value="FBPtase_SBPase"/>
    <property type="match status" value="1"/>
</dbReference>
<feature type="binding site" evidence="12">
    <location>
        <position position="245"/>
    </location>
    <ligand>
        <name>substrate</name>
    </ligand>
</feature>
<evidence type="ECO:0000259" key="15">
    <source>
        <dbReference type="Pfam" id="PF18913"/>
    </source>
</evidence>
<dbReference type="Pfam" id="PF18913">
    <property type="entry name" value="FBPase_C"/>
    <property type="match status" value="1"/>
</dbReference>
<proteinExistence type="inferred from homology"/>
<feature type="domain" description="Fructose-1-6-bisphosphatase class 1 C-terminal" evidence="15">
    <location>
        <begin position="208"/>
        <end position="330"/>
    </location>
</feature>
<evidence type="ECO:0000256" key="6">
    <source>
        <dbReference type="ARBA" id="ARBA00022723"/>
    </source>
</evidence>
<comment type="similarity">
    <text evidence="3 12 13">Belongs to the FBPase class 1 family.</text>
</comment>
<evidence type="ECO:0000256" key="1">
    <source>
        <dbReference type="ARBA" id="ARBA00001273"/>
    </source>
</evidence>
<feature type="binding site" evidence="12">
    <location>
        <position position="218"/>
    </location>
    <ligand>
        <name>substrate</name>
    </ligand>
</feature>
<organism evidence="16 17">
    <name type="scientific">Hymenobacter telluris</name>
    <dbReference type="NCBI Taxonomy" id="2816474"/>
    <lineage>
        <taxon>Bacteria</taxon>
        <taxon>Pseudomonadati</taxon>
        <taxon>Bacteroidota</taxon>
        <taxon>Cytophagia</taxon>
        <taxon>Cytophagales</taxon>
        <taxon>Hymenobacteraceae</taxon>
        <taxon>Hymenobacter</taxon>
    </lineage>
</organism>
<dbReference type="GO" id="GO:0042132">
    <property type="term" value="F:fructose 1,6-bisphosphate 1-phosphatase activity"/>
    <property type="evidence" value="ECO:0007669"/>
    <property type="project" value="UniProtKB-UniRule"/>
</dbReference>
<dbReference type="HAMAP" id="MF_01855">
    <property type="entry name" value="FBPase_class1"/>
    <property type="match status" value="1"/>
</dbReference>
<dbReference type="InterPro" id="IPR000146">
    <property type="entry name" value="FBPase_class-1"/>
</dbReference>
<evidence type="ECO:0000256" key="12">
    <source>
        <dbReference type="HAMAP-Rule" id="MF_01855"/>
    </source>
</evidence>
<dbReference type="GO" id="GO:0005829">
    <property type="term" value="C:cytosol"/>
    <property type="evidence" value="ECO:0007669"/>
    <property type="project" value="TreeGrafter"/>
</dbReference>
<keyword evidence="17" id="KW-1185">Reference proteome</keyword>
<protein>
    <recommendedName>
        <fullName evidence="10 12">Fructose-1,6-bisphosphatase class 1</fullName>
        <shortName evidence="12">FBPase class 1</shortName>
        <ecNumber evidence="4 12">3.1.3.11</ecNumber>
    </recommendedName>
    <alternativeName>
        <fullName evidence="11 12">D-fructose-1,6-bisphosphate 1-phosphohydrolase class 1</fullName>
    </alternativeName>
</protein>
<comment type="caution">
    <text evidence="16">The sequence shown here is derived from an EMBL/GenBank/DDBJ whole genome shotgun (WGS) entry which is preliminary data.</text>
</comment>
<dbReference type="PROSITE" id="PS00124">
    <property type="entry name" value="FBPASE"/>
    <property type="match status" value="1"/>
</dbReference>
<comment type="pathway">
    <text evidence="2">Carbohydrate biosynthesis; Calvin cycle.</text>
</comment>
<feature type="binding site" evidence="12">
    <location>
        <position position="125"/>
    </location>
    <ligand>
        <name>Mg(2+)</name>
        <dbReference type="ChEBI" id="CHEBI:18420"/>
        <label>2</label>
    </ligand>
</feature>
<dbReference type="CDD" id="cd00354">
    <property type="entry name" value="FBPase"/>
    <property type="match status" value="1"/>
</dbReference>
<comment type="caution">
    <text evidence="12">Lacks conserved residue(s) required for the propagation of feature annotation.</text>
</comment>
<evidence type="ECO:0000256" key="8">
    <source>
        <dbReference type="ARBA" id="ARBA00022842"/>
    </source>
</evidence>
<dbReference type="Gene3D" id="3.40.190.80">
    <property type="match status" value="1"/>
</dbReference>
<dbReference type="EMBL" id="JAFLQZ010000001">
    <property type="protein sequence ID" value="MBO0356410.1"/>
    <property type="molecule type" value="Genomic_DNA"/>
</dbReference>
<evidence type="ECO:0000313" key="16">
    <source>
        <dbReference type="EMBL" id="MBO0356410.1"/>
    </source>
</evidence>
<dbReference type="SUPFAM" id="SSF56655">
    <property type="entry name" value="Carbohydrate phosphatase"/>
    <property type="match status" value="1"/>
</dbReference>
<evidence type="ECO:0000256" key="11">
    <source>
        <dbReference type="ARBA" id="ARBA00081210"/>
    </source>
</evidence>
<dbReference type="InterPro" id="IPR044015">
    <property type="entry name" value="FBPase_C_dom"/>
</dbReference>
<evidence type="ECO:0000256" key="7">
    <source>
        <dbReference type="ARBA" id="ARBA00022801"/>
    </source>
</evidence>
<name>A0A939JAN2_9BACT</name>
<dbReference type="NCBIfam" id="NF006778">
    <property type="entry name" value="PRK09293.1-1"/>
    <property type="match status" value="1"/>
</dbReference>
<dbReference type="FunFam" id="3.30.540.10:FF:000002">
    <property type="entry name" value="Fructose-1,6-bisphosphatase class 1"/>
    <property type="match status" value="1"/>
</dbReference>
<dbReference type="EC" id="3.1.3.11" evidence="4 12"/>
<comment type="subunit">
    <text evidence="12">Homotetramer.</text>
</comment>
<dbReference type="GO" id="GO:0000287">
    <property type="term" value="F:magnesium ion binding"/>
    <property type="evidence" value="ECO:0007669"/>
    <property type="project" value="UniProtKB-UniRule"/>
</dbReference>
<feature type="binding site" evidence="12">
    <location>
        <position position="122"/>
    </location>
    <ligand>
        <name>Mg(2+)</name>
        <dbReference type="ChEBI" id="CHEBI:18420"/>
        <label>2</label>
    </ligand>
</feature>
<evidence type="ECO:0000256" key="3">
    <source>
        <dbReference type="ARBA" id="ARBA00010941"/>
    </source>
</evidence>
<keyword evidence="6 12" id="KW-0479">Metal-binding</keyword>
<evidence type="ECO:0000256" key="2">
    <source>
        <dbReference type="ARBA" id="ARBA00005215"/>
    </source>
</evidence>
<dbReference type="Pfam" id="PF00316">
    <property type="entry name" value="FBPase"/>
    <property type="match status" value="1"/>
</dbReference>
<evidence type="ECO:0000256" key="13">
    <source>
        <dbReference type="RuleBase" id="RU000508"/>
    </source>
</evidence>
<feature type="binding site" evidence="12">
    <location>
        <position position="122"/>
    </location>
    <ligand>
        <name>Mg(2+)</name>
        <dbReference type="ChEBI" id="CHEBI:18420"/>
        <label>1</label>
    </ligand>
</feature>
<accession>A0A939JAN2</accession>
<dbReference type="InterPro" id="IPR020548">
    <property type="entry name" value="Fructose_bisphosphatase_AS"/>
</dbReference>
<dbReference type="GO" id="GO:0005986">
    <property type="term" value="P:sucrose biosynthetic process"/>
    <property type="evidence" value="ECO:0007669"/>
    <property type="project" value="TreeGrafter"/>
</dbReference>
<comment type="catalytic activity">
    <reaction evidence="1 12">
        <text>beta-D-fructose 1,6-bisphosphate + H2O = beta-D-fructose 6-phosphate + phosphate</text>
        <dbReference type="Rhea" id="RHEA:11064"/>
        <dbReference type="ChEBI" id="CHEBI:15377"/>
        <dbReference type="ChEBI" id="CHEBI:32966"/>
        <dbReference type="ChEBI" id="CHEBI:43474"/>
        <dbReference type="ChEBI" id="CHEBI:57634"/>
        <dbReference type="EC" id="3.1.3.11"/>
    </reaction>
</comment>
<dbReference type="GO" id="GO:0006000">
    <property type="term" value="P:fructose metabolic process"/>
    <property type="evidence" value="ECO:0007669"/>
    <property type="project" value="TreeGrafter"/>
</dbReference>
<feature type="binding site" evidence="12">
    <location>
        <position position="275"/>
    </location>
    <ligand>
        <name>substrate</name>
    </ligand>
</feature>
<keyword evidence="8 12" id="KW-0460">Magnesium</keyword>
<keyword evidence="5 12" id="KW-0963">Cytoplasm</keyword>
<keyword evidence="9 12" id="KW-0119">Carbohydrate metabolism</keyword>
<dbReference type="PIRSF" id="PIRSF500210">
    <property type="entry name" value="FBPtase"/>
    <property type="match status" value="1"/>
</dbReference>
<dbReference type="PANTHER" id="PTHR11556:SF35">
    <property type="entry name" value="SEDOHEPTULOSE-1,7-BISPHOSPHATASE, CHLOROPLASTIC"/>
    <property type="match status" value="1"/>
</dbReference>
<evidence type="ECO:0000256" key="5">
    <source>
        <dbReference type="ARBA" id="ARBA00022490"/>
    </source>
</evidence>
<dbReference type="GO" id="GO:0006002">
    <property type="term" value="P:fructose 6-phosphate metabolic process"/>
    <property type="evidence" value="ECO:0007669"/>
    <property type="project" value="TreeGrafter"/>
</dbReference>
<dbReference type="RefSeq" id="WP_206979922.1">
    <property type="nucleotide sequence ID" value="NZ_JAFLQZ010000001.1"/>
</dbReference>
<feature type="binding site" evidence="12">
    <location>
        <position position="281"/>
    </location>
    <ligand>
        <name>Mg(2+)</name>
        <dbReference type="ChEBI" id="CHEBI:18420"/>
        <label>2</label>
    </ligand>
</feature>
<evidence type="ECO:0000256" key="9">
    <source>
        <dbReference type="ARBA" id="ARBA00023277"/>
    </source>
</evidence>
<dbReference type="AlphaFoldDB" id="A0A939JAN2"/>